<dbReference type="KEGG" id="elio:KO353_06825"/>
<gene>
    <name evidence="2" type="ORF">KO353_06825</name>
</gene>
<dbReference type="RefSeq" id="WP_218286952.1">
    <property type="nucleotide sequence ID" value="NZ_CP076448.1"/>
</dbReference>
<dbReference type="InterPro" id="IPR051557">
    <property type="entry name" value="NipSnap_domain"/>
</dbReference>
<dbReference type="Proteomes" id="UP000694001">
    <property type="component" value="Chromosome"/>
</dbReference>
<dbReference type="AlphaFoldDB" id="A0A975YKM9"/>
<evidence type="ECO:0000313" key="2">
    <source>
        <dbReference type="EMBL" id="QXM25901.1"/>
    </source>
</evidence>
<dbReference type="PANTHER" id="PTHR21017:SF17">
    <property type="entry name" value="PROTEIN NIPSNAP"/>
    <property type="match status" value="1"/>
</dbReference>
<dbReference type="EMBL" id="CP076448">
    <property type="protein sequence ID" value="QXM25901.1"/>
    <property type="molecule type" value="Genomic_DNA"/>
</dbReference>
<protein>
    <submittedName>
        <fullName evidence="2">NIPSNAP family protein</fullName>
    </submittedName>
</protein>
<name>A0A975YKM9_9PROT</name>
<evidence type="ECO:0000259" key="1">
    <source>
        <dbReference type="Pfam" id="PF07978"/>
    </source>
</evidence>
<reference evidence="2" key="1">
    <citation type="submission" date="2021-06" db="EMBL/GenBank/DDBJ databases">
        <title>Elioraea tepida, sp. nov., a moderately thermophilic aerobic anoxygenic phototrophic bacterium isolated from an alkaline siliceous hot spring mat community in Yellowstone National Park, WY, USA.</title>
        <authorList>
            <person name="Saini M.K."/>
            <person name="Yoshida S."/>
            <person name="Sebastian A."/>
            <person name="Hirose S."/>
            <person name="Hara E."/>
            <person name="Tamaki H."/>
            <person name="Soulier N.T."/>
            <person name="Albert I."/>
            <person name="Hanada S."/>
            <person name="Bryant D.A."/>
            <person name="Tank M."/>
        </authorList>
    </citation>
    <scope>NUCLEOTIDE SEQUENCE</scope>
    <source>
        <strain evidence="2">MS-P2</strain>
    </source>
</reference>
<feature type="domain" description="NIPSNAP" evidence="1">
    <location>
        <begin position="4"/>
        <end position="101"/>
    </location>
</feature>
<accession>A0A975YKM9</accession>
<dbReference type="Pfam" id="PF07978">
    <property type="entry name" value="NIPSNAP"/>
    <property type="match status" value="1"/>
</dbReference>
<proteinExistence type="predicted"/>
<organism evidence="2 3">
    <name type="scientific">Elioraea tepida</name>
    <dbReference type="NCBI Taxonomy" id="2843330"/>
    <lineage>
        <taxon>Bacteria</taxon>
        <taxon>Pseudomonadati</taxon>
        <taxon>Pseudomonadota</taxon>
        <taxon>Alphaproteobacteria</taxon>
        <taxon>Acetobacterales</taxon>
        <taxon>Elioraeaceae</taxon>
        <taxon>Elioraea</taxon>
    </lineage>
</organism>
<sequence>MIVDLRIYTCKPNHVNDFIALYREHAWPLQQKYLGRCVGWYVTVEGQLNQVVHMWAYDSQADREQRRNAMAADPAWQAYLKKAAEAGYLVHMENRIIRPAPHWTPLPGM</sequence>
<keyword evidence="3" id="KW-1185">Reference proteome</keyword>
<evidence type="ECO:0000313" key="3">
    <source>
        <dbReference type="Proteomes" id="UP000694001"/>
    </source>
</evidence>
<dbReference type="PANTHER" id="PTHR21017">
    <property type="entry name" value="NIPSNAP-RELATED"/>
    <property type="match status" value="1"/>
</dbReference>
<dbReference type="InterPro" id="IPR012577">
    <property type="entry name" value="NIPSNAP"/>
</dbReference>